<dbReference type="PANTHER" id="PTHR43130">
    <property type="entry name" value="ARAC-FAMILY TRANSCRIPTIONAL REGULATOR"/>
    <property type="match status" value="1"/>
</dbReference>
<dbReference type="PANTHER" id="PTHR43130:SF3">
    <property type="entry name" value="HTH-TYPE TRANSCRIPTIONAL REGULATOR RV1931C"/>
    <property type="match status" value="1"/>
</dbReference>
<feature type="compositionally biased region" description="Basic and acidic residues" evidence="4">
    <location>
        <begin position="10"/>
        <end position="19"/>
    </location>
</feature>
<protein>
    <submittedName>
        <fullName evidence="6">Transcriptional regulator</fullName>
    </submittedName>
</protein>
<evidence type="ECO:0000256" key="3">
    <source>
        <dbReference type="ARBA" id="ARBA00023163"/>
    </source>
</evidence>
<feature type="compositionally biased region" description="Low complexity" evidence="4">
    <location>
        <begin position="344"/>
        <end position="357"/>
    </location>
</feature>
<dbReference type="CDD" id="cd03136">
    <property type="entry name" value="GATase1_AraC_ArgR_like"/>
    <property type="match status" value="1"/>
</dbReference>
<evidence type="ECO:0000256" key="4">
    <source>
        <dbReference type="SAM" id="MobiDB-lite"/>
    </source>
</evidence>
<dbReference type="KEGG" id="abq:ABAZ39_28885"/>
<dbReference type="InterPro" id="IPR029062">
    <property type="entry name" value="Class_I_gatase-like"/>
</dbReference>
<evidence type="ECO:0000256" key="2">
    <source>
        <dbReference type="ARBA" id="ARBA00023125"/>
    </source>
</evidence>
<dbReference type="PRINTS" id="PR00032">
    <property type="entry name" value="HTHARAC"/>
</dbReference>
<dbReference type="InterPro" id="IPR002818">
    <property type="entry name" value="DJ-1/PfpI"/>
</dbReference>
<dbReference type="InterPro" id="IPR052158">
    <property type="entry name" value="INH-QAR"/>
</dbReference>
<dbReference type="Gene3D" id="1.10.10.60">
    <property type="entry name" value="Homeodomain-like"/>
    <property type="match status" value="1"/>
</dbReference>
<feature type="region of interest" description="Disordered" evidence="4">
    <location>
        <begin position="331"/>
        <end position="357"/>
    </location>
</feature>
<accession>A0A060DYJ9</accession>
<dbReference type="Pfam" id="PF12833">
    <property type="entry name" value="HTH_18"/>
    <property type="match status" value="1"/>
</dbReference>
<reference evidence="6 7" key="1">
    <citation type="journal article" date="2014" name="Genome Announc.">
        <title>Complete Genome Sequence of the Model Rhizosphere Strain Azospirillum brasilense Az39, Successfully Applied in Agriculture.</title>
        <authorList>
            <person name="Rivera D."/>
            <person name="Revale S."/>
            <person name="Molina R."/>
            <person name="Gualpa J."/>
            <person name="Puente M."/>
            <person name="Maroniche G."/>
            <person name="Paris G."/>
            <person name="Baker D."/>
            <person name="Clavijo B."/>
            <person name="McLay K."/>
            <person name="Spaepen S."/>
            <person name="Perticari A."/>
            <person name="Vazquez M."/>
            <person name="Wisniewski-Dye F."/>
            <person name="Watkins C."/>
            <person name="Martinez-Abarca F."/>
            <person name="Vanderleyden J."/>
            <person name="Cassan F."/>
        </authorList>
    </citation>
    <scope>NUCLEOTIDE SEQUENCE [LARGE SCALE GENOMIC DNA]</scope>
    <source>
        <strain evidence="6 7">Az39</strain>
        <plasmid evidence="6">AbAZ39_p3</plasmid>
    </source>
</reference>
<keyword evidence="6" id="KW-0614">Plasmid</keyword>
<organism evidence="6 7">
    <name type="scientific">Azospirillum argentinense</name>
    <dbReference type="NCBI Taxonomy" id="2970906"/>
    <lineage>
        <taxon>Bacteria</taxon>
        <taxon>Pseudomonadati</taxon>
        <taxon>Pseudomonadota</taxon>
        <taxon>Alphaproteobacteria</taxon>
        <taxon>Rhodospirillales</taxon>
        <taxon>Azospirillaceae</taxon>
        <taxon>Azospirillum</taxon>
    </lineage>
</organism>
<feature type="domain" description="HTH araC/xylS-type" evidence="5">
    <location>
        <begin position="242"/>
        <end position="340"/>
    </location>
</feature>
<dbReference type="Pfam" id="PF01965">
    <property type="entry name" value="DJ-1_PfpI"/>
    <property type="match status" value="1"/>
</dbReference>
<keyword evidence="3" id="KW-0804">Transcription</keyword>
<evidence type="ECO:0000259" key="5">
    <source>
        <dbReference type="PROSITE" id="PS01124"/>
    </source>
</evidence>
<dbReference type="InterPro" id="IPR018060">
    <property type="entry name" value="HTH_AraC"/>
</dbReference>
<dbReference type="Proteomes" id="UP000027186">
    <property type="component" value="Plasmid AbAZ39_p3"/>
</dbReference>
<dbReference type="SUPFAM" id="SSF46689">
    <property type="entry name" value="Homeodomain-like"/>
    <property type="match status" value="2"/>
</dbReference>
<evidence type="ECO:0000313" key="7">
    <source>
        <dbReference type="Proteomes" id="UP000027186"/>
    </source>
</evidence>
<dbReference type="AlphaFoldDB" id="A0A060DYJ9"/>
<evidence type="ECO:0000313" key="6">
    <source>
        <dbReference type="EMBL" id="AIB15874.1"/>
    </source>
</evidence>
<dbReference type="PROSITE" id="PS01124">
    <property type="entry name" value="HTH_ARAC_FAMILY_2"/>
    <property type="match status" value="1"/>
</dbReference>
<dbReference type="SMART" id="SM00342">
    <property type="entry name" value="HTH_ARAC"/>
    <property type="match status" value="1"/>
</dbReference>
<evidence type="ECO:0000256" key="1">
    <source>
        <dbReference type="ARBA" id="ARBA00023015"/>
    </source>
</evidence>
<dbReference type="GO" id="GO:0043565">
    <property type="term" value="F:sequence-specific DNA binding"/>
    <property type="evidence" value="ECO:0007669"/>
    <property type="project" value="InterPro"/>
</dbReference>
<geneLocation type="plasmid" evidence="6 7">
    <name>AbAZ39_p3</name>
</geneLocation>
<gene>
    <name evidence="6" type="ORF">ABAZ39_28885</name>
</gene>
<dbReference type="InterPro" id="IPR009057">
    <property type="entry name" value="Homeodomain-like_sf"/>
</dbReference>
<dbReference type="EMBL" id="CP007796">
    <property type="protein sequence ID" value="AIB15874.1"/>
    <property type="molecule type" value="Genomic_DNA"/>
</dbReference>
<proteinExistence type="predicted"/>
<name>A0A060DYJ9_9PROT</name>
<dbReference type="Gene3D" id="3.40.50.880">
    <property type="match status" value="1"/>
</dbReference>
<dbReference type="SUPFAM" id="SSF52317">
    <property type="entry name" value="Class I glutamine amidotransferase-like"/>
    <property type="match status" value="1"/>
</dbReference>
<keyword evidence="2" id="KW-0238">DNA-binding</keyword>
<feature type="region of interest" description="Disordered" evidence="4">
    <location>
        <begin position="1"/>
        <end position="22"/>
    </location>
</feature>
<sequence>MSDMPTPRPDMPDAPDRDAPSPADPRLRIGFVLLDQFTLTAFSGLIDALRLAADPGGRSRQIDASWTVMSVGGQPRRSSCGVLVTPNSDLLAPAPFDYVAVCGGNDYRNEVPGAVTAYLRAVAAQRVRLLGICTGTFAIARAGLVGTRRVCVHWNVLDTFRERFPTANASVDHLFIDEGDLITCAGSTAAIDLGLYLVGRHCGGQKARQAVRHMMLQDIRPGALPQAHFYANLDGVTDARVRQATHFIEQRLDSPPSVEAIARYVGVSARQLERSFQAALGISPSAFQRRLRLDYGRWLLEHTRRTITEIAFDCGFADAAHFSRDFKTQFGEMPSRARKGKGATESSPSPVEETPPL</sequence>
<dbReference type="GO" id="GO:0003700">
    <property type="term" value="F:DNA-binding transcription factor activity"/>
    <property type="evidence" value="ECO:0007669"/>
    <property type="project" value="InterPro"/>
</dbReference>
<dbReference type="InterPro" id="IPR020449">
    <property type="entry name" value="Tscrpt_reg_AraC-type_HTH"/>
</dbReference>
<keyword evidence="1" id="KW-0805">Transcription regulation</keyword>